<protein>
    <submittedName>
        <fullName evidence="2">(diamondback moth) hypothetical protein</fullName>
    </submittedName>
</protein>
<sequence length="382" mass="44355">MDSFFPNKFQAPPRLKENKMISRDDNMQTRNLLLEKSCIKRNKEMNSIRASNPAGLMPYSGDSSRSKGPYNNEKGPFTKNQYVEANPMPDTEEALLEYLYKIKSERDENMAATKKLEQRKHIREKYTFNLRNAESNNANRERKIYGNHANYNNNNNKDHVANNNACTVRDGLGNNSYPTVKPKRAVVCRMPRFDNSNGQVSKEMRNDGAVRKTITSEKISQRETLQSKLDNKDIANSEHKKTSLVKYEVPCAQCAQPKYQKISKCSQTNKHVDVKSKVSKRMGGKLRGKINHRQTSDPPETEVAKWEPSCINRQTKPYYEAWVDKTLTAFYKTKKDDEIDRAKRNILENYQRKLILGKEFENQIKNKDLKDEKFVGKIRVKR</sequence>
<organism evidence="2 3">
    <name type="scientific">Plutella xylostella</name>
    <name type="common">Diamondback moth</name>
    <name type="synonym">Plutella maculipennis</name>
    <dbReference type="NCBI Taxonomy" id="51655"/>
    <lineage>
        <taxon>Eukaryota</taxon>
        <taxon>Metazoa</taxon>
        <taxon>Ecdysozoa</taxon>
        <taxon>Arthropoda</taxon>
        <taxon>Hexapoda</taxon>
        <taxon>Insecta</taxon>
        <taxon>Pterygota</taxon>
        <taxon>Neoptera</taxon>
        <taxon>Endopterygota</taxon>
        <taxon>Lepidoptera</taxon>
        <taxon>Glossata</taxon>
        <taxon>Ditrysia</taxon>
        <taxon>Yponomeutoidea</taxon>
        <taxon>Plutellidae</taxon>
        <taxon>Plutella</taxon>
    </lineage>
</organism>
<feature type="region of interest" description="Disordered" evidence="1">
    <location>
        <begin position="273"/>
        <end position="304"/>
    </location>
</feature>
<reference evidence="2" key="1">
    <citation type="submission" date="2020-11" db="EMBL/GenBank/DDBJ databases">
        <authorList>
            <person name="Whiteford S."/>
        </authorList>
    </citation>
    <scope>NUCLEOTIDE SEQUENCE</scope>
</reference>
<evidence type="ECO:0000313" key="3">
    <source>
        <dbReference type="Proteomes" id="UP000653454"/>
    </source>
</evidence>
<keyword evidence="3" id="KW-1185">Reference proteome</keyword>
<dbReference type="Proteomes" id="UP000653454">
    <property type="component" value="Unassembled WGS sequence"/>
</dbReference>
<dbReference type="EMBL" id="CAJHNJ030000023">
    <property type="protein sequence ID" value="CAG9120152.1"/>
    <property type="molecule type" value="Genomic_DNA"/>
</dbReference>
<name>A0A8S4EZT2_PLUXY</name>
<proteinExistence type="predicted"/>
<dbReference type="AlphaFoldDB" id="A0A8S4EZT2"/>
<evidence type="ECO:0000256" key="1">
    <source>
        <dbReference type="SAM" id="MobiDB-lite"/>
    </source>
</evidence>
<comment type="caution">
    <text evidence="2">The sequence shown here is derived from an EMBL/GenBank/DDBJ whole genome shotgun (WGS) entry which is preliminary data.</text>
</comment>
<gene>
    <name evidence="2" type="ORF">PLXY2_LOCUS7080</name>
</gene>
<accession>A0A8S4EZT2</accession>
<feature type="compositionally biased region" description="Basic residues" evidence="1">
    <location>
        <begin position="277"/>
        <end position="292"/>
    </location>
</feature>
<feature type="region of interest" description="Disordered" evidence="1">
    <location>
        <begin position="50"/>
        <end position="84"/>
    </location>
</feature>
<evidence type="ECO:0000313" key="2">
    <source>
        <dbReference type="EMBL" id="CAG9120152.1"/>
    </source>
</evidence>